<dbReference type="InterPro" id="IPR012340">
    <property type="entry name" value="NA-bd_OB-fold"/>
</dbReference>
<name>A0A815VFE1_ADIRI</name>
<organism evidence="3 4">
    <name type="scientific">Adineta ricciae</name>
    <name type="common">Rotifer</name>
    <dbReference type="NCBI Taxonomy" id="249248"/>
    <lineage>
        <taxon>Eukaryota</taxon>
        <taxon>Metazoa</taxon>
        <taxon>Spiralia</taxon>
        <taxon>Gnathifera</taxon>
        <taxon>Rotifera</taxon>
        <taxon>Eurotatoria</taxon>
        <taxon>Bdelloidea</taxon>
        <taxon>Adinetida</taxon>
        <taxon>Adinetidae</taxon>
        <taxon>Adineta</taxon>
    </lineage>
</organism>
<dbReference type="AlphaFoldDB" id="A0A815VFE1"/>
<dbReference type="InterPro" id="IPR002059">
    <property type="entry name" value="CSP_DNA-bd"/>
</dbReference>
<comment type="caution">
    <text evidence="3">The sequence shown here is derived from an EMBL/GenBank/DDBJ whole genome shotgun (WGS) entry which is preliminary data.</text>
</comment>
<dbReference type="EMBL" id="CAJNOJ010000837">
    <property type="protein sequence ID" value="CAF1527492.1"/>
    <property type="molecule type" value="Genomic_DNA"/>
</dbReference>
<feature type="domain" description="CSD" evidence="2">
    <location>
        <begin position="76"/>
        <end position="141"/>
    </location>
</feature>
<evidence type="ECO:0000313" key="3">
    <source>
        <dbReference type="EMBL" id="CAF1527492.1"/>
    </source>
</evidence>
<feature type="compositionally biased region" description="Basic and acidic residues" evidence="1">
    <location>
        <begin position="44"/>
        <end position="60"/>
    </location>
</feature>
<sequence length="167" mass="19151">MEEAGTKAMARKPIRGRATGPVRGRATGPVHGRATEPGRYSTKKSVDRGQAEPVRRGESEPFRRGQFEPLFLKDIKGTIVTINRLKHYGFIKRRDRVESHDIFAREVSTINETRQRKFFVSDTCKFDIMKTPRGVEAVNIKIIERNINSISKLPKIPKKKHIDKQQQ</sequence>
<protein>
    <recommendedName>
        <fullName evidence="2">CSD domain-containing protein</fullName>
    </recommendedName>
</protein>
<dbReference type="OrthoDB" id="10058553at2759"/>
<feature type="region of interest" description="Disordered" evidence="1">
    <location>
        <begin position="1"/>
        <end position="60"/>
    </location>
</feature>
<dbReference type="GO" id="GO:0003676">
    <property type="term" value="F:nucleic acid binding"/>
    <property type="evidence" value="ECO:0007669"/>
    <property type="project" value="InterPro"/>
</dbReference>
<proteinExistence type="predicted"/>
<dbReference type="Pfam" id="PF00313">
    <property type="entry name" value="CSD"/>
    <property type="match status" value="1"/>
</dbReference>
<accession>A0A815VFE1</accession>
<evidence type="ECO:0000259" key="2">
    <source>
        <dbReference type="Pfam" id="PF00313"/>
    </source>
</evidence>
<reference evidence="3" key="1">
    <citation type="submission" date="2021-02" db="EMBL/GenBank/DDBJ databases">
        <authorList>
            <person name="Nowell W R."/>
        </authorList>
    </citation>
    <scope>NUCLEOTIDE SEQUENCE</scope>
</reference>
<evidence type="ECO:0000313" key="4">
    <source>
        <dbReference type="Proteomes" id="UP000663852"/>
    </source>
</evidence>
<evidence type="ECO:0000256" key="1">
    <source>
        <dbReference type="SAM" id="MobiDB-lite"/>
    </source>
</evidence>
<gene>
    <name evidence="3" type="ORF">EDS130_LOCUS44312</name>
</gene>
<dbReference type="Proteomes" id="UP000663852">
    <property type="component" value="Unassembled WGS sequence"/>
</dbReference>
<dbReference type="SUPFAM" id="SSF50249">
    <property type="entry name" value="Nucleic acid-binding proteins"/>
    <property type="match status" value="1"/>
</dbReference>
<dbReference type="Gene3D" id="2.40.50.140">
    <property type="entry name" value="Nucleic acid-binding proteins"/>
    <property type="match status" value="1"/>
</dbReference>